<keyword evidence="2" id="KW-1133">Transmembrane helix</keyword>
<evidence type="ECO:0000256" key="2">
    <source>
        <dbReference type="SAM" id="Phobius"/>
    </source>
</evidence>
<feature type="transmembrane region" description="Helical" evidence="2">
    <location>
        <begin position="12"/>
        <end position="35"/>
    </location>
</feature>
<evidence type="ECO:0000313" key="4">
    <source>
        <dbReference type="Proteomes" id="UP000051084"/>
    </source>
</evidence>
<keyword evidence="2" id="KW-0812">Transmembrane</keyword>
<evidence type="ECO:0000313" key="3">
    <source>
        <dbReference type="EMBL" id="KRL91863.1"/>
    </source>
</evidence>
<sequence>MAELLIAIGKVVLGAIAFIWAGVSLIAFLIILSIAQDKAEQSARDQHERLRRERKLKN</sequence>
<gene>
    <name evidence="3" type="ORF">FC21_GL000634</name>
</gene>
<dbReference type="RefSeq" id="WP_156249880.1">
    <property type="nucleotide sequence ID" value="NZ_AZGC01000067.1"/>
</dbReference>
<reference evidence="3 4" key="1">
    <citation type="journal article" date="2015" name="Genome Announc.">
        <title>Expanding the biotechnology potential of lactobacilli through comparative genomics of 213 strains and associated genera.</title>
        <authorList>
            <person name="Sun Z."/>
            <person name="Harris H.M."/>
            <person name="McCann A."/>
            <person name="Guo C."/>
            <person name="Argimon S."/>
            <person name="Zhang W."/>
            <person name="Yang X."/>
            <person name="Jeffery I.B."/>
            <person name="Cooney J.C."/>
            <person name="Kagawa T.F."/>
            <person name="Liu W."/>
            <person name="Song Y."/>
            <person name="Salvetti E."/>
            <person name="Wrobel A."/>
            <person name="Rasinkangas P."/>
            <person name="Parkhill J."/>
            <person name="Rea M.C."/>
            <person name="O'Sullivan O."/>
            <person name="Ritari J."/>
            <person name="Douillard F.P."/>
            <person name="Paul Ross R."/>
            <person name="Yang R."/>
            <person name="Briner A.E."/>
            <person name="Felis G.E."/>
            <person name="de Vos W.M."/>
            <person name="Barrangou R."/>
            <person name="Klaenhammer T.R."/>
            <person name="Caufield P.W."/>
            <person name="Cui Y."/>
            <person name="Zhang H."/>
            <person name="O'Toole P.W."/>
        </authorList>
    </citation>
    <scope>NUCLEOTIDE SEQUENCE [LARGE SCALE GENOMIC DNA]</scope>
    <source>
        <strain evidence="3 4">DSM 18793</strain>
    </source>
</reference>
<keyword evidence="4" id="KW-1185">Reference proteome</keyword>
<keyword evidence="2" id="KW-0472">Membrane</keyword>
<comment type="caution">
    <text evidence="3">The sequence shown here is derived from an EMBL/GenBank/DDBJ whole genome shotgun (WGS) entry which is preliminary data.</text>
</comment>
<name>A0A0R1UEN3_9LACO</name>
<dbReference type="STRING" id="417373.GCA_001570685_01464"/>
<proteinExistence type="predicted"/>
<organism evidence="3 4">
    <name type="scientific">Limosilactobacillus equigenerosi DSM 18793 = JCM 14505</name>
    <dbReference type="NCBI Taxonomy" id="1423742"/>
    <lineage>
        <taxon>Bacteria</taxon>
        <taxon>Bacillati</taxon>
        <taxon>Bacillota</taxon>
        <taxon>Bacilli</taxon>
        <taxon>Lactobacillales</taxon>
        <taxon>Lactobacillaceae</taxon>
        <taxon>Limosilactobacillus</taxon>
    </lineage>
</organism>
<protein>
    <submittedName>
        <fullName evidence="3">Uncharacterized protein</fullName>
    </submittedName>
</protein>
<dbReference type="Proteomes" id="UP000051084">
    <property type="component" value="Unassembled WGS sequence"/>
</dbReference>
<feature type="region of interest" description="Disordered" evidence="1">
    <location>
        <begin position="39"/>
        <end position="58"/>
    </location>
</feature>
<feature type="compositionally biased region" description="Basic and acidic residues" evidence="1">
    <location>
        <begin position="39"/>
        <end position="51"/>
    </location>
</feature>
<dbReference type="PATRIC" id="fig|1423742.4.peg.657"/>
<evidence type="ECO:0000256" key="1">
    <source>
        <dbReference type="SAM" id="MobiDB-lite"/>
    </source>
</evidence>
<accession>A0A0R1UEN3</accession>
<dbReference type="AlphaFoldDB" id="A0A0R1UEN3"/>
<dbReference type="EMBL" id="AZGC01000067">
    <property type="protein sequence ID" value="KRL91863.1"/>
    <property type="molecule type" value="Genomic_DNA"/>
</dbReference>